<dbReference type="AlphaFoldDB" id="A0A1Q2L1F5"/>
<evidence type="ECO:0000313" key="3">
    <source>
        <dbReference type="Proteomes" id="UP000188184"/>
    </source>
</evidence>
<dbReference type="InterPro" id="IPR010982">
    <property type="entry name" value="Lambda_DNA-bd_dom_sf"/>
</dbReference>
<dbReference type="Pfam" id="PF13560">
    <property type="entry name" value="HTH_31"/>
    <property type="match status" value="1"/>
</dbReference>
<dbReference type="PROSITE" id="PS50943">
    <property type="entry name" value="HTH_CROC1"/>
    <property type="match status" value="1"/>
</dbReference>
<keyword evidence="3" id="KW-1185">Reference proteome</keyword>
<organism evidence="2 3">
    <name type="scientific">Planococcus lenghuensis</name>
    <dbReference type="NCBI Taxonomy" id="2213202"/>
    <lineage>
        <taxon>Bacteria</taxon>
        <taxon>Bacillati</taxon>
        <taxon>Bacillota</taxon>
        <taxon>Bacilli</taxon>
        <taxon>Bacillales</taxon>
        <taxon>Caryophanaceae</taxon>
        <taxon>Planococcus</taxon>
    </lineage>
</organism>
<dbReference type="GO" id="GO:0003677">
    <property type="term" value="F:DNA binding"/>
    <property type="evidence" value="ECO:0007669"/>
    <property type="project" value="InterPro"/>
</dbReference>
<dbReference type="CDD" id="cd00093">
    <property type="entry name" value="HTH_XRE"/>
    <property type="match status" value="1"/>
</dbReference>
<evidence type="ECO:0000259" key="1">
    <source>
        <dbReference type="PROSITE" id="PS50943"/>
    </source>
</evidence>
<gene>
    <name evidence="2" type="ORF">B0X71_14915</name>
</gene>
<reference evidence="2 3" key="1">
    <citation type="submission" date="2017-02" db="EMBL/GenBank/DDBJ databases">
        <title>The complete genomic sequence of a novel cold adapted crude oil-degrading bacterium Planococcus qaidamina Y42.</title>
        <authorList>
            <person name="Yang R."/>
        </authorList>
    </citation>
    <scope>NUCLEOTIDE SEQUENCE [LARGE SCALE GENOMIC DNA]</scope>
    <source>
        <strain evidence="2 3">Y42</strain>
    </source>
</reference>
<accession>A0A1Q2L1F5</accession>
<dbReference type="Gene3D" id="1.10.260.40">
    <property type="entry name" value="lambda repressor-like DNA-binding domains"/>
    <property type="match status" value="1"/>
</dbReference>
<dbReference type="InterPro" id="IPR001387">
    <property type="entry name" value="Cro/C1-type_HTH"/>
</dbReference>
<protein>
    <recommendedName>
        <fullName evidence="1">HTH cro/C1-type domain-containing protein</fullName>
    </recommendedName>
</protein>
<evidence type="ECO:0000313" key="2">
    <source>
        <dbReference type="EMBL" id="AQQ54261.1"/>
    </source>
</evidence>
<sequence>MEFYQLLKTYRETLGIPQKEIARRLNVTASTLSRYENGSRRISTEAIPEFQRAYSLPDQLVIDALFGSRDKLRLQPDQTKELQEQYYKSYFDLYQDVLMDASFRRFITEFTELPSEIRPILIRKFTDDIRRQRAANPSE</sequence>
<dbReference type="Proteomes" id="UP000188184">
    <property type="component" value="Chromosome"/>
</dbReference>
<dbReference type="SUPFAM" id="SSF47413">
    <property type="entry name" value="lambda repressor-like DNA-binding domains"/>
    <property type="match status" value="1"/>
</dbReference>
<dbReference type="RefSeq" id="WP_077590152.1">
    <property type="nucleotide sequence ID" value="NZ_CP019640.1"/>
</dbReference>
<dbReference type="SMART" id="SM00530">
    <property type="entry name" value="HTH_XRE"/>
    <property type="match status" value="1"/>
</dbReference>
<dbReference type="OrthoDB" id="2968479at2"/>
<proteinExistence type="predicted"/>
<dbReference type="EMBL" id="CP019640">
    <property type="protein sequence ID" value="AQQ54261.1"/>
    <property type="molecule type" value="Genomic_DNA"/>
</dbReference>
<name>A0A1Q2L1F5_9BACL</name>
<feature type="domain" description="HTH cro/C1-type" evidence="1">
    <location>
        <begin position="7"/>
        <end position="60"/>
    </location>
</feature>
<dbReference type="KEGG" id="pmar:B0X71_14915"/>